<sequence>MDANEFLVKIKANGTSKDWDDLANVYLEYKNVLVKLSAKDKGSFSLNVLCLLCRNLDRVPSWKDAVNPKDLLTLSIDCIRETRGLNKADQVKTLACIYHVHKHVVRKAEIKNMKDTYATLEHLENFRKEFQDTKFSPSVFSSSRLNIKSGRTIDSDPIDLSDSHLMQNIEDHKSSRTGFGESFQTEEQLNHFNISFAGVVAESDKSKNMSSRSVGSSDAPLNLTSLRSTDKETSEQLCVSNSQAPPELILKLSFMAFETDAKNLLKEYCKTYWNILADRLTYIEKLKGKSLQKLLPKLTEDILNTIEIYDTVQFCANGLVFLVKKLHSIYNESNSEQLNVLYGEIFKKLSSKNDTNTIKNLNEEATLDLYIKMCDCLYVVAENASKTQFKRSSLNIAVRGAISLLGHQPDMFHCLQTFYLNSFCDLFENKTTYADAVFKNLTVSCEITEKLGYRKTMLATYAYLNQFLRLYVEYSVNNSIKENFSVDIQENCLNFMLKVLSMLKYSQQLLKCENCNVKSPLHDALRLSFLLKHFITISMQYNIDITSLTTIYNKLIDTQYSIMNELKRLKCANIKKFYLKLQTDTHNTAILLNRHQKYEFSITLFEIYIRNELTEGSKTEIEYKNVSRAFYNKSICELDYKKYDIALLDAYLSLIFSEDLNSEKHMSLVMDIKAKSLKDDKFDDDGEQNYLQLLSVVDACSSVLKKGFYGHIELYFKDVKFSRLLRHEFSMYSKLWPSIMPIAGVWKSLYQLVDGQQEKWMAVEDEETVLWTLLEVISLTPSAVRSINNDQFKEIILKLLERIDKIPDPVPVDIRVVQTTLLFLKTEYDIADASLKYGWKITDVSTDPEQVQLTRTLKQEHEAIQSALQAVEIWTEVVTEVNTVTKTTCLRHALILAEIFVQHLLFFSRVAHGLQLAHICCQVAQYTGQTEAYIRNAGVLAYHISAQDVLQDIITLASEYWGEIVIKESSLETALVFLSDVAIYYNNSGCVGVAAKLVQLAQAKILKAYETYPDVNLDLAVGRLMEAQAMMCKNSGLSTLTDVNGIQRHYLSISNNALAWSRRRLVTARSRCSSCALTQRCARACGALGQVRRARAAAAAAPHALGAAALATCARATIDTHALPQAQVTIDNRLKYILGLSNEPPTSVTESKVELFAPKQDLEVMLESQHIKSLSPTRKYVQIPGFKIPEFLGHTNCDCYACDNIFCTIISYVIGGLEASMYFRANEVEIAKNYYQGIIHSFKYFDSKMEYVMNKYIEMDFKEYVINHVRKLFEDEFKKVKLEILIESTYFELKNENFDKADDYLVTVHEITQDISNPDAYMSNEIMNLMIASARVRNVVKKQETDLETEFENLRLSPKGDVPKTPISKPILPVQSSKKVMVGHEEIPKKRKVIKLNLDEGSSDERDQEKPKTRKPVFKIPVPVTSKTVLENITPRVTRKPAITVTDTSKTPKTGPEDKLPEFFTPMSTPEQFFTPLNTIKTYSKTNLRRGIVKNLEEEFSTPLGKEVKTEMLEIPTRSARKVEKDRVLRRATSPGKLTETQTRPRRLRQPKLNNND</sequence>
<comment type="caution">
    <text evidence="2">The sequence shown here is derived from an EMBL/GenBank/DDBJ whole genome shotgun (WGS) entry which is preliminary data.</text>
</comment>
<name>A0A8S1BLE8_ARCPL</name>
<gene>
    <name evidence="2" type="ORF">APLA_LOCUS16470</name>
</gene>
<dbReference type="EMBL" id="CADEBD010000739">
    <property type="protein sequence ID" value="CAB3259400.1"/>
    <property type="molecule type" value="Genomic_DNA"/>
</dbReference>
<proteinExistence type="predicted"/>
<feature type="region of interest" description="Disordered" evidence="1">
    <location>
        <begin position="1518"/>
        <end position="1557"/>
    </location>
</feature>
<organism evidence="2 3">
    <name type="scientific">Arctia plantaginis</name>
    <name type="common">Wood tiger moth</name>
    <name type="synonym">Phalaena plantaginis</name>
    <dbReference type="NCBI Taxonomy" id="874455"/>
    <lineage>
        <taxon>Eukaryota</taxon>
        <taxon>Metazoa</taxon>
        <taxon>Ecdysozoa</taxon>
        <taxon>Arthropoda</taxon>
        <taxon>Hexapoda</taxon>
        <taxon>Insecta</taxon>
        <taxon>Pterygota</taxon>
        <taxon>Neoptera</taxon>
        <taxon>Endopterygota</taxon>
        <taxon>Lepidoptera</taxon>
        <taxon>Glossata</taxon>
        <taxon>Ditrysia</taxon>
        <taxon>Noctuoidea</taxon>
        <taxon>Erebidae</taxon>
        <taxon>Arctiinae</taxon>
        <taxon>Arctia</taxon>
    </lineage>
</organism>
<evidence type="ECO:0000313" key="2">
    <source>
        <dbReference type="EMBL" id="CAB3259400.1"/>
    </source>
</evidence>
<evidence type="ECO:0000313" key="3">
    <source>
        <dbReference type="Proteomes" id="UP000494256"/>
    </source>
</evidence>
<dbReference type="Proteomes" id="UP000494256">
    <property type="component" value="Unassembled WGS sequence"/>
</dbReference>
<evidence type="ECO:0000256" key="1">
    <source>
        <dbReference type="SAM" id="MobiDB-lite"/>
    </source>
</evidence>
<accession>A0A8S1BLE8</accession>
<reference evidence="2 3" key="1">
    <citation type="submission" date="2020-04" db="EMBL/GenBank/DDBJ databases">
        <authorList>
            <person name="Wallbank WR R."/>
            <person name="Pardo Diaz C."/>
            <person name="Kozak K."/>
            <person name="Martin S."/>
            <person name="Jiggins C."/>
            <person name="Moest M."/>
            <person name="Warren A I."/>
            <person name="Byers J.R.P. K."/>
            <person name="Montejo-Kovacevich G."/>
            <person name="Yen C E."/>
        </authorList>
    </citation>
    <scope>NUCLEOTIDE SEQUENCE [LARGE SCALE GENOMIC DNA]</scope>
</reference>
<protein>
    <submittedName>
        <fullName evidence="2">Uncharacterized protein</fullName>
    </submittedName>
</protein>